<proteinExistence type="predicted"/>
<sequence length="182" mass="20241">MGQAMEKLRRLLRHLWLDADDARRALGEAALDRLEAGVRASEAGHSGQICLCVEASLPPSYLWRHLARGEALASVIRDRAITLFGKQRVWDTEDNNGVLVYLLLAEHRIEIVADRALARALEPAAWQDLVTQLATPCRDARFEDALGNAVERLDLLLRTGFPRDGGGDRRGEDGLSDRPVLR</sequence>
<organism evidence="2 3">
    <name type="scientific">Thauera phenylacetica B4P</name>
    <dbReference type="NCBI Taxonomy" id="1234382"/>
    <lineage>
        <taxon>Bacteria</taxon>
        <taxon>Pseudomonadati</taxon>
        <taxon>Pseudomonadota</taxon>
        <taxon>Betaproteobacteria</taxon>
        <taxon>Rhodocyclales</taxon>
        <taxon>Zoogloeaceae</taxon>
        <taxon>Thauera</taxon>
    </lineage>
</organism>
<dbReference type="RefSeq" id="WP_004366313.1">
    <property type="nucleotide sequence ID" value="NZ_AMXF01000112.1"/>
</dbReference>
<protein>
    <recommendedName>
        <fullName evidence="1">TPM domain-containing protein</fullName>
    </recommendedName>
</protein>
<keyword evidence="3" id="KW-1185">Reference proteome</keyword>
<dbReference type="PANTHER" id="PTHR30373:SF8">
    <property type="entry name" value="BLL7265 PROTEIN"/>
    <property type="match status" value="1"/>
</dbReference>
<dbReference type="Proteomes" id="UP000013047">
    <property type="component" value="Unassembled WGS sequence"/>
</dbReference>
<reference evidence="2 3" key="1">
    <citation type="submission" date="2012-09" db="EMBL/GenBank/DDBJ databases">
        <title>Draft Genome Sequences of 6 Strains from Genus Thauera.</title>
        <authorList>
            <person name="Liu B."/>
            <person name="Shapleigh J.P."/>
            <person name="Frostegard A.H."/>
        </authorList>
    </citation>
    <scope>NUCLEOTIDE SEQUENCE [LARGE SCALE GENOMIC DNA]</scope>
    <source>
        <strain evidence="2 3">B4P</strain>
    </source>
</reference>
<dbReference type="InterPro" id="IPR007621">
    <property type="entry name" value="TPM_dom"/>
</dbReference>
<accession>N6ZPH5</accession>
<dbReference type="AlphaFoldDB" id="N6ZPH5"/>
<dbReference type="Pfam" id="PF04536">
    <property type="entry name" value="TPM_phosphatase"/>
    <property type="match status" value="1"/>
</dbReference>
<dbReference type="Gene3D" id="3.10.310.50">
    <property type="match status" value="1"/>
</dbReference>
<gene>
    <name evidence="2" type="ORF">C667_14222</name>
</gene>
<feature type="domain" description="TPM" evidence="1">
    <location>
        <begin position="24"/>
        <end position="153"/>
    </location>
</feature>
<evidence type="ECO:0000313" key="2">
    <source>
        <dbReference type="EMBL" id="ENO96397.1"/>
    </source>
</evidence>
<evidence type="ECO:0000259" key="1">
    <source>
        <dbReference type="Pfam" id="PF04536"/>
    </source>
</evidence>
<evidence type="ECO:0000313" key="3">
    <source>
        <dbReference type="Proteomes" id="UP000013047"/>
    </source>
</evidence>
<name>N6ZPH5_9RHOO</name>
<dbReference type="EMBL" id="AMXF01000112">
    <property type="protein sequence ID" value="ENO96397.1"/>
    <property type="molecule type" value="Genomic_DNA"/>
</dbReference>
<dbReference type="PANTHER" id="PTHR30373">
    <property type="entry name" value="UPF0603 PROTEIN YGCG"/>
    <property type="match status" value="1"/>
</dbReference>
<comment type="caution">
    <text evidence="2">The sequence shown here is derived from an EMBL/GenBank/DDBJ whole genome shotgun (WGS) entry which is preliminary data.</text>
</comment>